<feature type="binding site" description="in other chain" evidence="1">
    <location>
        <position position="134"/>
    </location>
    <ligand>
        <name>dUMP</name>
        <dbReference type="ChEBI" id="CHEBI:246422"/>
        <note>ligand shared between dimeric partners</note>
    </ligand>
</feature>
<dbReference type="EMBL" id="LCQD01000008">
    <property type="protein sequence ID" value="KKW12875.1"/>
    <property type="molecule type" value="Genomic_DNA"/>
</dbReference>
<dbReference type="GO" id="GO:0050660">
    <property type="term" value="F:flavin adenine dinucleotide binding"/>
    <property type="evidence" value="ECO:0007669"/>
    <property type="project" value="UniProtKB-UniRule"/>
</dbReference>
<dbReference type="PANTHER" id="PTHR34934">
    <property type="entry name" value="FLAVIN-DEPENDENT THYMIDYLATE SYNTHASE"/>
    <property type="match status" value="1"/>
</dbReference>
<dbReference type="SUPFAM" id="SSF69796">
    <property type="entry name" value="Thymidylate synthase-complementing protein Thy1"/>
    <property type="match status" value="1"/>
</dbReference>
<feature type="binding site" description="in other chain" evidence="1">
    <location>
        <begin position="80"/>
        <end position="84"/>
    </location>
    <ligand>
        <name>dUMP</name>
        <dbReference type="ChEBI" id="CHEBI:246422"/>
        <note>ligand shared between dimeric partners</note>
    </ligand>
</feature>
<dbReference type="PANTHER" id="PTHR34934:SF1">
    <property type="entry name" value="FLAVIN-DEPENDENT THYMIDYLATE SYNTHASE"/>
    <property type="match status" value="1"/>
</dbReference>
<organism evidence="2 3">
    <name type="scientific">Candidatus Gottesmanbacteria bacterium GW2011_GWB1_49_7</name>
    <dbReference type="NCBI Taxonomy" id="1618448"/>
    <lineage>
        <taxon>Bacteria</taxon>
        <taxon>Candidatus Gottesmaniibacteriota</taxon>
    </lineage>
</organism>
<comment type="cofactor">
    <cofactor evidence="1">
        <name>FAD</name>
        <dbReference type="ChEBI" id="CHEBI:57692"/>
    </cofactor>
    <text evidence="1">Binds 4 FAD per tetramer. Each FAD binding site is formed by three monomers.</text>
</comment>
<dbReference type="AlphaFoldDB" id="A0A0G1W2R8"/>
<dbReference type="GO" id="GO:0070402">
    <property type="term" value="F:NADPH binding"/>
    <property type="evidence" value="ECO:0007669"/>
    <property type="project" value="TreeGrafter"/>
</dbReference>
<dbReference type="GO" id="GO:0006231">
    <property type="term" value="P:dTMP biosynthetic process"/>
    <property type="evidence" value="ECO:0007669"/>
    <property type="project" value="UniProtKB-UniRule"/>
</dbReference>
<dbReference type="Proteomes" id="UP000034588">
    <property type="component" value="Unassembled WGS sequence"/>
</dbReference>
<dbReference type="GO" id="GO:0050797">
    <property type="term" value="F:thymidylate synthase (FAD) activity"/>
    <property type="evidence" value="ECO:0007669"/>
    <property type="project" value="UniProtKB-UniRule"/>
</dbReference>
<feature type="binding site" evidence="1">
    <location>
        <begin position="150"/>
        <end position="152"/>
    </location>
    <ligand>
        <name>FAD</name>
        <dbReference type="ChEBI" id="CHEBI:57692"/>
        <note>ligand shared between neighboring subunits</note>
    </ligand>
</feature>
<evidence type="ECO:0000256" key="1">
    <source>
        <dbReference type="HAMAP-Rule" id="MF_01408"/>
    </source>
</evidence>
<dbReference type="GO" id="GO:0006235">
    <property type="term" value="P:dTTP biosynthetic process"/>
    <property type="evidence" value="ECO:0007669"/>
    <property type="project" value="UniProtKB-UniRule"/>
</dbReference>
<keyword evidence="1" id="KW-0274">FAD</keyword>
<feature type="active site" description="Involved in ionization of N3 of dUMP, leading to its activation" evidence="1">
    <location>
        <position position="161"/>
    </location>
</feature>
<evidence type="ECO:0000313" key="2">
    <source>
        <dbReference type="EMBL" id="KKW12875.1"/>
    </source>
</evidence>
<keyword evidence="1" id="KW-0808">Transferase</keyword>
<comment type="subunit">
    <text evidence="1">Homotetramer.</text>
</comment>
<dbReference type="GO" id="GO:0004799">
    <property type="term" value="F:thymidylate synthase activity"/>
    <property type="evidence" value="ECO:0007669"/>
    <property type="project" value="TreeGrafter"/>
</dbReference>
<comment type="pathway">
    <text evidence="1">Pyrimidine metabolism; dTTP biosynthesis.</text>
</comment>
<accession>A0A0G1W2R8</accession>
<feature type="binding site" evidence="1">
    <location>
        <begin position="69"/>
        <end position="72"/>
    </location>
    <ligand>
        <name>dUMP</name>
        <dbReference type="ChEBI" id="CHEBI:246422"/>
        <note>ligand shared between dimeric partners</note>
    </ligand>
</feature>
<proteinExistence type="inferred from homology"/>
<feature type="binding site" evidence="1">
    <location>
        <position position="48"/>
    </location>
    <ligand>
        <name>FAD</name>
        <dbReference type="ChEBI" id="CHEBI:57692"/>
        <note>ligand shared between neighboring subunits</note>
    </ligand>
</feature>
<dbReference type="PROSITE" id="PS51331">
    <property type="entry name" value="THYX"/>
    <property type="match status" value="1"/>
</dbReference>
<dbReference type="CDD" id="cd20175">
    <property type="entry name" value="ThyX"/>
    <property type="match status" value="1"/>
</dbReference>
<dbReference type="InterPro" id="IPR003669">
    <property type="entry name" value="Thymidylate_synthase_ThyX"/>
</dbReference>
<sequence>MSHVTLLSITPNAEELIELAGRTCYQSEATKDSAGPFIRRLIKNNHLSILEHATASFRLTNISRALTHQLVRHRLCSFAQQSQRFVSMNEPSFVEPESCRNNPQAHQAFIEAMKESWASYQTLRLLGVPKEDARFVLPNACCSEIVITTNFREWRTIFSLRCDKAAQWEIRQVCLAMLRILKEHCANVFHDLTF</sequence>
<evidence type="ECO:0000313" key="3">
    <source>
        <dbReference type="Proteomes" id="UP000034588"/>
    </source>
</evidence>
<comment type="function">
    <text evidence="1">Catalyzes the reductive methylation of 2'-deoxyuridine-5'-monophosphate (dUMP) to 2'-deoxythymidine-5'-monophosphate (dTMP) while utilizing 5,10-methylenetetrahydrofolate (mTHF) as the methyl donor, and NADPH and FADH(2) as the reductant.</text>
</comment>
<feature type="binding site" evidence="1">
    <location>
        <begin position="72"/>
        <end position="74"/>
    </location>
    <ligand>
        <name>FAD</name>
        <dbReference type="ChEBI" id="CHEBI:57692"/>
        <note>ligand shared between neighboring subunits</note>
    </ligand>
</feature>
<feature type="binding site" evidence="1">
    <location>
        <position position="161"/>
    </location>
    <ligand>
        <name>dUMP</name>
        <dbReference type="ChEBI" id="CHEBI:246422"/>
        <note>ligand shared between dimeric partners</note>
    </ligand>
</feature>
<dbReference type="NCBIfam" id="TIGR02170">
    <property type="entry name" value="thyX"/>
    <property type="match status" value="1"/>
</dbReference>
<comment type="similarity">
    <text evidence="1">Belongs to the thymidylate synthase ThyX family.</text>
</comment>
<dbReference type="Gene3D" id="3.30.1360.170">
    <property type="match status" value="1"/>
</dbReference>
<dbReference type="UniPathway" id="UPA00575"/>
<dbReference type="PATRIC" id="fig|1618448.3.peg.490"/>
<keyword evidence="1" id="KW-0521">NADP</keyword>
<keyword evidence="1" id="KW-0489">Methyltransferase</keyword>
<comment type="caution">
    <text evidence="1">Lacks conserved residue(s) required for the propagation of feature annotation.</text>
</comment>
<comment type="catalytic activity">
    <reaction evidence="1">
        <text>dUMP + (6R)-5,10-methylene-5,6,7,8-tetrahydrofolate + NADPH + H(+) = dTMP + (6S)-5,6,7,8-tetrahydrofolate + NADP(+)</text>
        <dbReference type="Rhea" id="RHEA:29043"/>
        <dbReference type="ChEBI" id="CHEBI:15378"/>
        <dbReference type="ChEBI" id="CHEBI:15636"/>
        <dbReference type="ChEBI" id="CHEBI:57453"/>
        <dbReference type="ChEBI" id="CHEBI:57783"/>
        <dbReference type="ChEBI" id="CHEBI:58349"/>
        <dbReference type="ChEBI" id="CHEBI:63528"/>
        <dbReference type="ChEBI" id="CHEBI:246422"/>
        <dbReference type="EC" id="2.1.1.148"/>
    </reaction>
</comment>
<keyword evidence="1" id="KW-0545">Nucleotide biosynthesis</keyword>
<dbReference type="InterPro" id="IPR036098">
    <property type="entry name" value="Thymidylate_synthase_ThyX_sf"/>
</dbReference>
<keyword evidence="1" id="KW-0285">Flavoprotein</keyword>
<dbReference type="EC" id="2.1.1.148" evidence="1"/>
<comment type="caution">
    <text evidence="2">The sequence shown here is derived from an EMBL/GenBank/DDBJ whole genome shotgun (WGS) entry which is preliminary data.</text>
</comment>
<gene>
    <name evidence="1" type="primary">thyX</name>
    <name evidence="2" type="ORF">UY48_C0008G0050</name>
</gene>
<protein>
    <recommendedName>
        <fullName evidence="1">Flavin-dependent thymidylate synthase</fullName>
        <shortName evidence="1">FDTS</shortName>
        <ecNumber evidence="1">2.1.1.148</ecNumber>
    </recommendedName>
    <alternativeName>
        <fullName evidence="1">FAD-dependent thymidylate synthase</fullName>
    </alternativeName>
    <alternativeName>
        <fullName evidence="1">Thymidylate synthase ThyX</fullName>
        <shortName evidence="1">TS</shortName>
        <shortName evidence="1">TSase</shortName>
    </alternativeName>
</protein>
<reference evidence="2 3" key="1">
    <citation type="journal article" date="2015" name="Nature">
        <title>rRNA introns, odd ribosomes, and small enigmatic genomes across a large radiation of phyla.</title>
        <authorList>
            <person name="Brown C.T."/>
            <person name="Hug L.A."/>
            <person name="Thomas B.C."/>
            <person name="Sharon I."/>
            <person name="Castelle C.J."/>
            <person name="Singh A."/>
            <person name="Wilkins M.J."/>
            <person name="Williams K.H."/>
            <person name="Banfield J.F."/>
        </authorList>
    </citation>
    <scope>NUCLEOTIDE SEQUENCE [LARGE SCALE GENOMIC DNA]</scope>
</reference>
<dbReference type="HAMAP" id="MF_01408">
    <property type="entry name" value="ThyX"/>
    <property type="match status" value="1"/>
</dbReference>
<feature type="binding site" evidence="1">
    <location>
        <position position="80"/>
    </location>
    <ligand>
        <name>FAD</name>
        <dbReference type="ChEBI" id="CHEBI:57692"/>
        <note>ligand shared between neighboring subunits</note>
    </ligand>
</feature>
<name>A0A0G1W2R8_9BACT</name>
<dbReference type="Pfam" id="PF02511">
    <property type="entry name" value="Thy1"/>
    <property type="match status" value="1"/>
</dbReference>
<dbReference type="GO" id="GO:0032259">
    <property type="term" value="P:methylation"/>
    <property type="evidence" value="ECO:0007669"/>
    <property type="project" value="UniProtKB-KW"/>
</dbReference>